<dbReference type="EMBL" id="OZ034837">
    <property type="protein sequence ID" value="CAL1678358.1"/>
    <property type="molecule type" value="Genomic_DNA"/>
</dbReference>
<proteinExistence type="inferred from homology"/>
<dbReference type="InterPro" id="IPR059030">
    <property type="entry name" value="TPR_Epg5_mid"/>
</dbReference>
<evidence type="ECO:0008006" key="7">
    <source>
        <dbReference type="Google" id="ProtNLM"/>
    </source>
</evidence>
<accession>A0AAV2NDX7</accession>
<evidence type="ECO:0000256" key="2">
    <source>
        <dbReference type="ARBA" id="ARBA00023006"/>
    </source>
</evidence>
<sequence length="2559" mass="291161">MEKQKQKKKRDRLRQSILQYQIPDAPTLEEFECLLGESPTNYPKGEAVEDIESELHSAAIDTEVYEKQAAEKAAYEKECSLQVETTNEVFLLAENSQDETDAVQLGSASSDTLNDQIDQTQVSVSAIQLVDTSSINPEELNQSAQDTRDLIKVKIPCQKTLSKQIEVVEGKKDILSAFKDVRPFTEQQLTSLYHNQELVLVDAFVTEFTETQLRCGPLRQQHRLHELLMSYLRVRNHLITNSYELERLKKCCRETQKQLWCLEKTSETESGECQDGNPVTAVHEYSVAHFNQQALVVLSRTLSAIKDTLHDSQALYCYEAESLRLQIEHYVQRVARSFNEFANLSQTAPANLLPEQSPSQTAPQLVELRMCVTVLFNFQRRVLKDGKFVTDTREWLSRLVAVLLRVATWQDHLFILNHILRCPGGVMNWAKSFVQVPVPLKVSGLSSSPFNDPYLDHMIAILAVILLPIKDRDKFLEQVQVSLQDTTSSPGDTVWVMLDEEGEEDEDIANVGANLFESDLISLLNQIPLNKIFEQVLFIQCRNDKYEQEKNAITDHHMLRLFAFYTVLVRLLKQGLKTYDSPRYRQLAKRLSALIRDVVQYASDQWEAFDRSQITDESMLLKLQTEYDCFFLRAILCIFSSRRLGAWQYLAAIPYHIISSTTLWYIFYILHTDSTLGDVATSNMSVSDWEAELSCPELHKQFEEKLGSMPGDESYFLLTTFANMAMARAHKDYDFVRTTTIDLFQIGFLSEKTQESCSKDARSLLSNLTSKYPTLLSDILQKLKDNFVSVGKLSLYLFTELKIGMWTPQQQDMAILSTWLHQHPLTSSENHLARLIFAHLNWGLDTNDNLYLPIDLHRQVALLIVELMMKYVPDTTMQTASLLAEGVKQVSSMVRPQNSEQAFSLWAWEMINRLRLHQLDRSESVCQNTILNPAEGLAYVPDMESNSVLEILAKGVREKQPIACYVSVLMTLWGHSVPLICVEGFGQLQTLQCYYKYEQVLVCLHRVVPLFLECPDSLLKNDKFVSLIVPLVAADRTYMKIAKNLIAPEFPGPILRQFSNMIESHLYHFKRYCLNSSERFVHLWLNVLILVQDWNKDHSVMYLMDTVIRAAFFHLETRMTMENMFQNLFCPALDGSNENISSTRAPGSFGSFLSWATGCSSSASLLGGTVQTIWLAYQVLLTEQFDRELKTGLWREILRELSMQSKISLDTALKRACATVKMIPFGVNNLAIYRWSQQALDTPMDHPILPLLWQNFFSLFLARAPTISGSMDKGGFGEKFFEGMINLSYLKKLKKRLHETTEHFQVKGEKDTDNGIPITDERRVFYLSAAKFYKTLSLWLEEPRLQEPGLYLPALPPQYMSQRLILLVEGDRTLWLEYIDYWTVQQSQLKAVRDWERVTFRDPENQPGIQRSQSASASAMESVDPLRKIFRRLNAYESPLSPPPLSRNQPVLGCVARECLYNSADVMDLVKPHLRVILDYAQTYNLMISEHTAVDCSFLELVPTLYRIYENHVTLHALCDPAPSGQRRSRSGTPPTVHCAGPAIIKITVEEAHVSEGVDHMITQNRAEYENLLVKASQPPPSKVTLGCVFIDHLIAMLEHELTISRTNENTAILRKVQESGVKLFYHLVEFYTEEAALCPSTKQLITTCLEKLGQLFISGEEVQGPQLLSTIIQRPNLGGLLGPHFTPVAGGATTFLQMYQTVVDLSTGSNVDLCFVLLSKFDVSSWLNYRRPRLSERSTFIDLVSKALYNIGLNPEEEKLMLHELFRNHLRLILLHEFPEHYGEVLSAVLRGSESQNLSLDVWRDLLGALSGKPKNIAPIYPAKIRDEIRHYATEQRLLSRQEMHDTAVLLSRHFMKERLQYGLYGLYPKYRIYNEPLTVFLGMVGHALVVLTLQADRGSLADQLCEKIWPVLSEMYAPWITPYWTRNLREPTAAWIQQLTDDRSVLLPWIITDGPYANRTMAMFAECVRFIVDTMPASSKILSFVWQFYVSNYAHVSVKDHVLNVVHGNFLSLPWDRFCPAINDIELMIRVIDQYLPDCHLFLGSVFTCINWSVWIGELITTQPLPVAARMHVCLLNLLVKLSNEPNVRQNEKAVQLVTEAESFSWHLIDAAAYDQVINWHVMSCDPRVILYLGKDQIHAIDVAINNLLKIVAAYDPTVKHFHPTTLKKRQMYVRSMVKLLINCTTRHKSLLSTNSKVFTNTLSRMLDDIETVITSTVSESQQVAEAGLLITEVLHSINQSGVLVDHLRSSWTAWLLERTASSPVLMGVLRVIGMAVASSSTLGHLMEAALEAYFKYNVTEDVRPTWASVLTVLQSVVPRQPPLESVLVSEGRLLALYSVLLKRLPSCRDIREEGMLLINLVDWINAVKTTDIVEEKLPLLWVKACELAYRQCQYSENTVIAARALKGLARALLIVADDAGQGWGILGAIGLRKGSQLTVRCKFLSRATAVYCLAQLPESKSDQQLVRYTPHSLGVAPSRSTDPDTMEIRPSAEAVKAMQSLEGLLMNKQYAELRGDVEKAIRLIRDSANSLHNAVEIIGALTAELYNQRYLHVLTE</sequence>
<organism evidence="5 6">
    <name type="scientific">Lasius platythorax</name>
    <dbReference type="NCBI Taxonomy" id="488582"/>
    <lineage>
        <taxon>Eukaryota</taxon>
        <taxon>Metazoa</taxon>
        <taxon>Ecdysozoa</taxon>
        <taxon>Arthropoda</taxon>
        <taxon>Hexapoda</taxon>
        <taxon>Insecta</taxon>
        <taxon>Pterygota</taxon>
        <taxon>Neoptera</taxon>
        <taxon>Endopterygota</taxon>
        <taxon>Hymenoptera</taxon>
        <taxon>Apocrita</taxon>
        <taxon>Aculeata</taxon>
        <taxon>Formicoidea</taxon>
        <taxon>Formicidae</taxon>
        <taxon>Formicinae</taxon>
        <taxon>Lasius</taxon>
        <taxon>Lasius</taxon>
    </lineage>
</organism>
<dbReference type="PANTHER" id="PTHR31139">
    <property type="entry name" value="ECTOPIC P GRANULES PROTEIN 5 HOMOLOG"/>
    <property type="match status" value="1"/>
</dbReference>
<gene>
    <name evidence="5" type="ORF">LPLAT_LOCUS4233</name>
</gene>
<reference evidence="5" key="1">
    <citation type="submission" date="2024-04" db="EMBL/GenBank/DDBJ databases">
        <authorList>
            <consortium name="Molecular Ecology Group"/>
        </authorList>
    </citation>
    <scope>NUCLEOTIDE SEQUENCE</scope>
</reference>
<dbReference type="Pfam" id="PF26106">
    <property type="entry name" value="TPR_Epg5_C"/>
    <property type="match status" value="1"/>
</dbReference>
<evidence type="ECO:0000313" key="5">
    <source>
        <dbReference type="EMBL" id="CAL1678358.1"/>
    </source>
</evidence>
<evidence type="ECO:0000259" key="3">
    <source>
        <dbReference type="Pfam" id="PF26103"/>
    </source>
</evidence>
<keyword evidence="2" id="KW-0072">Autophagy</keyword>
<protein>
    <recommendedName>
        <fullName evidence="7">Ectopic P granules protein 5 homolog</fullName>
    </recommendedName>
</protein>
<feature type="domain" description="Epg5-like central TPR repeats" evidence="3">
    <location>
        <begin position="1662"/>
        <end position="2054"/>
    </location>
</feature>
<evidence type="ECO:0000313" key="6">
    <source>
        <dbReference type="Proteomes" id="UP001497644"/>
    </source>
</evidence>
<feature type="domain" description="Epg5-like TPR" evidence="4">
    <location>
        <begin position="1188"/>
        <end position="1380"/>
    </location>
</feature>
<dbReference type="InterPro" id="IPR051436">
    <property type="entry name" value="Autophagy-related_EPG5"/>
</dbReference>
<dbReference type="Proteomes" id="UP001497644">
    <property type="component" value="Chromosome 14"/>
</dbReference>
<dbReference type="GO" id="GO:0005737">
    <property type="term" value="C:cytoplasm"/>
    <property type="evidence" value="ECO:0007669"/>
    <property type="project" value="TreeGrafter"/>
</dbReference>
<comment type="similarity">
    <text evidence="1">Belongs to the EPG5 family.</text>
</comment>
<dbReference type="InterPro" id="IPR058750">
    <property type="entry name" value="TPR_Epg5"/>
</dbReference>
<evidence type="ECO:0000256" key="1">
    <source>
        <dbReference type="ARBA" id="ARBA00010948"/>
    </source>
</evidence>
<keyword evidence="6" id="KW-1185">Reference proteome</keyword>
<dbReference type="Pfam" id="PF26103">
    <property type="entry name" value="TPR_Epg5"/>
    <property type="match status" value="1"/>
</dbReference>
<dbReference type="GO" id="GO:0097352">
    <property type="term" value="P:autophagosome maturation"/>
    <property type="evidence" value="ECO:0007669"/>
    <property type="project" value="TreeGrafter"/>
</dbReference>
<evidence type="ECO:0000259" key="4">
    <source>
        <dbReference type="Pfam" id="PF26573"/>
    </source>
</evidence>
<name>A0AAV2NDX7_9HYME</name>
<dbReference type="Pfam" id="PF26573">
    <property type="entry name" value="TPR_Epg5_2"/>
    <property type="match status" value="1"/>
</dbReference>
<dbReference type="PANTHER" id="PTHR31139:SF4">
    <property type="entry name" value="ECTOPIC P GRANULES PROTEIN 5 HOMOLOG"/>
    <property type="match status" value="1"/>
</dbReference>